<evidence type="ECO:0000313" key="2">
    <source>
        <dbReference type="EMBL" id="KAK4216274.1"/>
    </source>
</evidence>
<accession>A0AAN6YBJ6</accession>
<feature type="signal peptide" evidence="1">
    <location>
        <begin position="1"/>
        <end position="15"/>
    </location>
</feature>
<gene>
    <name evidence="2" type="ORF">QBC37DRAFT_310623</name>
</gene>
<evidence type="ECO:0000256" key="1">
    <source>
        <dbReference type="SAM" id="SignalP"/>
    </source>
</evidence>
<keyword evidence="1" id="KW-0732">Signal</keyword>
<dbReference type="EMBL" id="MU858070">
    <property type="protein sequence ID" value="KAK4216274.1"/>
    <property type="molecule type" value="Genomic_DNA"/>
</dbReference>
<dbReference type="AlphaFoldDB" id="A0AAN6YBJ6"/>
<protein>
    <submittedName>
        <fullName evidence="2">Uncharacterized protein</fullName>
    </submittedName>
</protein>
<feature type="chain" id="PRO_5042952403" evidence="1">
    <location>
        <begin position="16"/>
        <end position="139"/>
    </location>
</feature>
<dbReference type="Proteomes" id="UP001301769">
    <property type="component" value="Unassembled WGS sequence"/>
</dbReference>
<sequence length="139" mass="14269">MKYAVVLSFVTAALAGLDPRGGCHGNNCNRAVTGTRDGLLPLASRSADCSSFLATTVTPDPVTVTLTVDDEPTGAGKRDVLDVRAATVVPTAIPEYADNCVDAAEYAVACSCFGVTGTVTTAPAPTVTVTTTYDYCDDL</sequence>
<comment type="caution">
    <text evidence="2">The sequence shown here is derived from an EMBL/GenBank/DDBJ whole genome shotgun (WGS) entry which is preliminary data.</text>
</comment>
<name>A0AAN6YBJ6_9PEZI</name>
<evidence type="ECO:0000313" key="3">
    <source>
        <dbReference type="Proteomes" id="UP001301769"/>
    </source>
</evidence>
<organism evidence="2 3">
    <name type="scientific">Rhypophila decipiens</name>
    <dbReference type="NCBI Taxonomy" id="261697"/>
    <lineage>
        <taxon>Eukaryota</taxon>
        <taxon>Fungi</taxon>
        <taxon>Dikarya</taxon>
        <taxon>Ascomycota</taxon>
        <taxon>Pezizomycotina</taxon>
        <taxon>Sordariomycetes</taxon>
        <taxon>Sordariomycetidae</taxon>
        <taxon>Sordariales</taxon>
        <taxon>Naviculisporaceae</taxon>
        <taxon>Rhypophila</taxon>
    </lineage>
</organism>
<reference evidence="2" key="1">
    <citation type="journal article" date="2023" name="Mol. Phylogenet. Evol.">
        <title>Genome-scale phylogeny and comparative genomics of the fungal order Sordariales.</title>
        <authorList>
            <person name="Hensen N."/>
            <person name="Bonometti L."/>
            <person name="Westerberg I."/>
            <person name="Brannstrom I.O."/>
            <person name="Guillou S."/>
            <person name="Cros-Aarteil S."/>
            <person name="Calhoun S."/>
            <person name="Haridas S."/>
            <person name="Kuo A."/>
            <person name="Mondo S."/>
            <person name="Pangilinan J."/>
            <person name="Riley R."/>
            <person name="LaButti K."/>
            <person name="Andreopoulos B."/>
            <person name="Lipzen A."/>
            <person name="Chen C."/>
            <person name="Yan M."/>
            <person name="Daum C."/>
            <person name="Ng V."/>
            <person name="Clum A."/>
            <person name="Steindorff A."/>
            <person name="Ohm R.A."/>
            <person name="Martin F."/>
            <person name="Silar P."/>
            <person name="Natvig D.O."/>
            <person name="Lalanne C."/>
            <person name="Gautier V."/>
            <person name="Ament-Velasquez S.L."/>
            <person name="Kruys A."/>
            <person name="Hutchinson M.I."/>
            <person name="Powell A.J."/>
            <person name="Barry K."/>
            <person name="Miller A.N."/>
            <person name="Grigoriev I.V."/>
            <person name="Debuchy R."/>
            <person name="Gladieux P."/>
            <person name="Hiltunen Thoren M."/>
            <person name="Johannesson H."/>
        </authorList>
    </citation>
    <scope>NUCLEOTIDE SEQUENCE</scope>
    <source>
        <strain evidence="2">PSN293</strain>
    </source>
</reference>
<reference evidence="2" key="2">
    <citation type="submission" date="2023-05" db="EMBL/GenBank/DDBJ databases">
        <authorList>
            <consortium name="Lawrence Berkeley National Laboratory"/>
            <person name="Steindorff A."/>
            <person name="Hensen N."/>
            <person name="Bonometti L."/>
            <person name="Westerberg I."/>
            <person name="Brannstrom I.O."/>
            <person name="Guillou S."/>
            <person name="Cros-Aarteil S."/>
            <person name="Calhoun S."/>
            <person name="Haridas S."/>
            <person name="Kuo A."/>
            <person name="Mondo S."/>
            <person name="Pangilinan J."/>
            <person name="Riley R."/>
            <person name="Labutti K."/>
            <person name="Andreopoulos B."/>
            <person name="Lipzen A."/>
            <person name="Chen C."/>
            <person name="Yanf M."/>
            <person name="Daum C."/>
            <person name="Ng V."/>
            <person name="Clum A."/>
            <person name="Ohm R."/>
            <person name="Martin F."/>
            <person name="Silar P."/>
            <person name="Natvig D."/>
            <person name="Lalanne C."/>
            <person name="Gautier V."/>
            <person name="Ament-Velasquez S.L."/>
            <person name="Kruys A."/>
            <person name="Hutchinson M.I."/>
            <person name="Powell A.J."/>
            <person name="Barry K."/>
            <person name="Miller A.N."/>
            <person name="Grigoriev I.V."/>
            <person name="Debuchy R."/>
            <person name="Gladieux P."/>
            <person name="Thoren M.H."/>
            <person name="Johannesson H."/>
        </authorList>
    </citation>
    <scope>NUCLEOTIDE SEQUENCE</scope>
    <source>
        <strain evidence="2">PSN293</strain>
    </source>
</reference>
<proteinExistence type="predicted"/>
<keyword evidence="3" id="KW-1185">Reference proteome</keyword>